<feature type="domain" description="Methylmalonyl-CoA mutase alpha/beta chain catalytic" evidence="6">
    <location>
        <begin position="133"/>
        <end position="449"/>
    </location>
</feature>
<keyword evidence="8" id="KW-1185">Reference proteome</keyword>
<evidence type="ECO:0000256" key="4">
    <source>
        <dbReference type="ARBA" id="ARBA00023235"/>
    </source>
</evidence>
<dbReference type="eggNOG" id="COG1884">
    <property type="taxonomic scope" value="Bacteria"/>
</dbReference>
<keyword evidence="4 7" id="KW-0413">Isomerase</keyword>
<evidence type="ECO:0000259" key="6">
    <source>
        <dbReference type="Pfam" id="PF01642"/>
    </source>
</evidence>
<dbReference type="RefSeq" id="WP_012385174.1">
    <property type="nucleotide sequence ID" value="NC_010581.1"/>
</dbReference>
<dbReference type="GO" id="GO:0004494">
    <property type="term" value="F:methylmalonyl-CoA mutase activity"/>
    <property type="evidence" value="ECO:0007669"/>
    <property type="project" value="UniProtKB-EC"/>
</dbReference>
<dbReference type="GO" id="GO:0031419">
    <property type="term" value="F:cobalamin binding"/>
    <property type="evidence" value="ECO:0007669"/>
    <property type="project" value="UniProtKB-KW"/>
</dbReference>
<dbReference type="STRING" id="395963.Bind_2200"/>
<organism evidence="7 8">
    <name type="scientific">Beijerinckia indica subsp. indica (strain ATCC 9039 / DSM 1715 / NCIMB 8712)</name>
    <dbReference type="NCBI Taxonomy" id="395963"/>
    <lineage>
        <taxon>Bacteria</taxon>
        <taxon>Pseudomonadati</taxon>
        <taxon>Pseudomonadota</taxon>
        <taxon>Alphaproteobacteria</taxon>
        <taxon>Hyphomicrobiales</taxon>
        <taxon>Beijerinckiaceae</taxon>
        <taxon>Beijerinckia</taxon>
    </lineage>
</organism>
<dbReference type="GO" id="GO:0046872">
    <property type="term" value="F:metal ion binding"/>
    <property type="evidence" value="ECO:0007669"/>
    <property type="project" value="InterPro"/>
</dbReference>
<gene>
    <name evidence="7" type="ordered locus">Bind_2200</name>
</gene>
<dbReference type="AlphaFoldDB" id="B2IGQ8"/>
<reference evidence="7 8" key="2">
    <citation type="journal article" date="2010" name="J. Bacteriol.">
        <title>Complete genome sequence of Beijerinckia indica subsp. indica.</title>
        <authorList>
            <person name="Tamas I."/>
            <person name="Dedysh S.N."/>
            <person name="Liesack W."/>
            <person name="Stott M.B."/>
            <person name="Alam M."/>
            <person name="Murrell J.C."/>
            <person name="Dunfield P.F."/>
        </authorList>
    </citation>
    <scope>NUCLEOTIDE SEQUENCE [LARGE SCALE GENOMIC DNA]</scope>
    <source>
        <strain evidence="8">ATCC 9039 / DSM 1715 / NCIMB 8712</strain>
    </source>
</reference>
<comment type="cofactor">
    <cofactor evidence="1">
        <name>adenosylcob(III)alamin</name>
        <dbReference type="ChEBI" id="CHEBI:18408"/>
    </cofactor>
</comment>
<evidence type="ECO:0000313" key="7">
    <source>
        <dbReference type="EMBL" id="ACB95819.1"/>
    </source>
</evidence>
<dbReference type="InterPro" id="IPR036724">
    <property type="entry name" value="Cobalamin-bd_sf"/>
</dbReference>
<dbReference type="OrthoDB" id="9762378at2"/>
<protein>
    <submittedName>
        <fullName evidence="7">Methylmalonyl-CoA mutase</fullName>
        <ecNumber evidence="7">5.4.99.2</ecNumber>
    </submittedName>
</protein>
<dbReference type="InterPro" id="IPR016176">
    <property type="entry name" value="Cbl-dep_enz_cat"/>
</dbReference>
<sequence length="624" mass="65102">MTIVDPKQSAAAGAALEKEWRARVDKVLKGADFEARLIAHSFDALPIGPLYPAAHVDAPRAIRARHSSWNIVQRIDHVEPASAHATALTDLAHGADGLALVGAKAPNAYGFGLKDFTVSTLEQVLGSLFAPGLSLRIEAGPEGLAATRGLLDLAARQGVSLARLDLHLGLDPIGGAAFHAKDAAALAAPLEAALALLPELEAGAFSGRVFLCDGRPAHAAGASEAQELAFVLANGVALLRAMESKGHDLEKARSWLAFALAADADLTLTLAKFRALRRLWARVEAACGLGPSTLDLHGETAWRMMTRRDPFNNVLRATTATLAAGCGGADSISILPFTQPLGLPDDFARRIARNTHLILLEEARLGWVDDPAAGSGAFENLTEALCSAAWSLFRAIEEEGGLGAALAKGSVQAAIGKTRSERGQAVARRRLPIIGTSAFPNPGELPVAVLAPVSDLDGDHAQETSLLPASRVSAPFERLYAKADELTAQLGKRPAIFLANFGSRSDFSPRAAFAQNFFAAAGFDVLENEGFESEAALIAGFAESGALAACLCSSDVLYAEQAVPLAGKLAEAGCAHLVLAGKPGQAEETYRSAGIEAFIFTGCDGLAYPTALLKEKASTLAEAI</sequence>
<reference evidence="8" key="1">
    <citation type="submission" date="2008-03" db="EMBL/GenBank/DDBJ databases">
        <title>Complete sequence of chromosome of Beijerinckia indica subsp. indica ATCC 9039.</title>
        <authorList>
            <consortium name="US DOE Joint Genome Institute"/>
            <person name="Copeland A."/>
            <person name="Lucas S."/>
            <person name="Lapidus A."/>
            <person name="Glavina del Rio T."/>
            <person name="Dalin E."/>
            <person name="Tice H."/>
            <person name="Bruce D."/>
            <person name="Goodwin L."/>
            <person name="Pitluck S."/>
            <person name="LaButti K."/>
            <person name="Schmutz J."/>
            <person name="Larimer F."/>
            <person name="Land M."/>
            <person name="Hauser L."/>
            <person name="Kyrpides N."/>
            <person name="Mikhailova N."/>
            <person name="Dunfield P.F."/>
            <person name="Dedysh S.N."/>
            <person name="Liesack W."/>
            <person name="Saw J.H."/>
            <person name="Alam M."/>
            <person name="Chen Y."/>
            <person name="Murrell J.C."/>
            <person name="Richardson P."/>
        </authorList>
    </citation>
    <scope>NUCLEOTIDE SEQUENCE [LARGE SCALE GENOMIC DNA]</scope>
    <source>
        <strain evidence="8">ATCC 9039 / DSM 1715 / NCIMB 8712</strain>
    </source>
</reference>
<evidence type="ECO:0000256" key="5">
    <source>
        <dbReference type="ARBA" id="ARBA00023285"/>
    </source>
</evidence>
<dbReference type="SUPFAM" id="SSF51703">
    <property type="entry name" value="Cobalamin (vitamin B12)-dependent enzymes"/>
    <property type="match status" value="1"/>
</dbReference>
<keyword evidence="5" id="KW-0170">Cobalt</keyword>
<dbReference type="Proteomes" id="UP000001695">
    <property type="component" value="Chromosome"/>
</dbReference>
<dbReference type="Gene3D" id="3.20.20.240">
    <property type="entry name" value="Methylmalonyl-CoA mutase"/>
    <property type="match status" value="1"/>
</dbReference>
<dbReference type="InterPro" id="IPR006099">
    <property type="entry name" value="MeMalonylCoA_mutase_a/b_cat"/>
</dbReference>
<dbReference type="HOGENOM" id="CLU_009523_6_0_5"/>
<dbReference type="PANTHER" id="PTHR48101">
    <property type="entry name" value="METHYLMALONYL-COA MUTASE, MITOCHONDRIAL-RELATED"/>
    <property type="match status" value="1"/>
</dbReference>
<name>B2IGQ8_BEII9</name>
<proteinExistence type="inferred from homology"/>
<evidence type="ECO:0000256" key="3">
    <source>
        <dbReference type="ARBA" id="ARBA00022628"/>
    </source>
</evidence>
<accession>B2IGQ8</accession>
<dbReference type="PANTHER" id="PTHR48101:SF4">
    <property type="entry name" value="METHYLMALONYL-COA MUTASE, MITOCHONDRIAL"/>
    <property type="match status" value="1"/>
</dbReference>
<dbReference type="Pfam" id="PF01642">
    <property type="entry name" value="MM_CoA_mutase"/>
    <property type="match status" value="1"/>
</dbReference>
<keyword evidence="3" id="KW-0846">Cobalamin</keyword>
<dbReference type="EMBL" id="CP001016">
    <property type="protein sequence ID" value="ACB95819.1"/>
    <property type="molecule type" value="Genomic_DNA"/>
</dbReference>
<dbReference type="EC" id="5.4.99.2" evidence="7"/>
<evidence type="ECO:0000256" key="1">
    <source>
        <dbReference type="ARBA" id="ARBA00001922"/>
    </source>
</evidence>
<dbReference type="Gene3D" id="3.40.50.280">
    <property type="entry name" value="Cobalamin-binding domain"/>
    <property type="match status" value="1"/>
</dbReference>
<dbReference type="SUPFAM" id="SSF52242">
    <property type="entry name" value="Cobalamin (vitamin B12)-binding domain"/>
    <property type="match status" value="1"/>
</dbReference>
<comment type="similarity">
    <text evidence="2">Belongs to the methylmalonyl-CoA mutase family.</text>
</comment>
<evidence type="ECO:0000256" key="2">
    <source>
        <dbReference type="ARBA" id="ARBA00008465"/>
    </source>
</evidence>
<dbReference type="KEGG" id="bid:Bind_2200"/>
<evidence type="ECO:0000313" key="8">
    <source>
        <dbReference type="Proteomes" id="UP000001695"/>
    </source>
</evidence>